<accession>A0A8H2E2V1</accession>
<evidence type="ECO:0000313" key="1">
    <source>
        <dbReference type="EMBL" id="TGJ69713.1"/>
    </source>
</evidence>
<protein>
    <recommendedName>
        <fullName evidence="3">F-box domain-containing protein</fullName>
    </recommendedName>
</protein>
<reference evidence="1 2" key="1">
    <citation type="submission" date="2019-03" db="EMBL/GenBank/DDBJ databases">
        <title>Nematode-trapping fungi genome.</title>
        <authorList>
            <person name="Vidal-Diez De Ulzurrun G."/>
        </authorList>
    </citation>
    <scope>NUCLEOTIDE SEQUENCE [LARGE SCALE GENOMIC DNA]</scope>
    <source>
        <strain evidence="1 2">TWF154</strain>
    </source>
</reference>
<organism evidence="1 2">
    <name type="scientific">Orbilia oligospora</name>
    <name type="common">Nematode-trapping fungus</name>
    <name type="synonym">Arthrobotrys oligospora</name>
    <dbReference type="NCBI Taxonomy" id="2813651"/>
    <lineage>
        <taxon>Eukaryota</taxon>
        <taxon>Fungi</taxon>
        <taxon>Dikarya</taxon>
        <taxon>Ascomycota</taxon>
        <taxon>Pezizomycotina</taxon>
        <taxon>Orbiliomycetes</taxon>
        <taxon>Orbiliales</taxon>
        <taxon>Orbiliaceae</taxon>
        <taxon>Orbilia</taxon>
    </lineage>
</organism>
<evidence type="ECO:0000313" key="2">
    <source>
        <dbReference type="Proteomes" id="UP000297595"/>
    </source>
</evidence>
<dbReference type="AlphaFoldDB" id="A0A8H2E2V1"/>
<sequence length="290" mass="32675">MTPTTALAVTPEALDNILQYLEKRDVWAVALTCKALLPACLRSIWQTLEVTCESSIRRPGSECETVVCDVDDGPSDIMDDLLRAIPHLQRSVNEVSKIADAIEIIEQCSTLFFGSLLDECKSAAEARYRLRAINPYGTWGAVGFSAEFGELVIKHAAVDTPLAPQRGTNPEPPLEFREWCRAALQGCVEESLNHATGIHTKMLEESQAGFNGAQFFSVYATRLRTLVKESLDNSQSAACFVFDEVESFQKKFKTFKRRIIKRNSRPSIEELLMLLRKGWWQERKSGLWKR</sequence>
<comment type="caution">
    <text evidence="1">The sequence shown here is derived from an EMBL/GenBank/DDBJ whole genome shotgun (WGS) entry which is preliminary data.</text>
</comment>
<evidence type="ECO:0008006" key="3">
    <source>
        <dbReference type="Google" id="ProtNLM"/>
    </source>
</evidence>
<name>A0A8H2E2V1_ORBOL</name>
<dbReference type="EMBL" id="SOZJ01000003">
    <property type="protein sequence ID" value="TGJ69713.1"/>
    <property type="molecule type" value="Genomic_DNA"/>
</dbReference>
<proteinExistence type="predicted"/>
<dbReference type="Proteomes" id="UP000297595">
    <property type="component" value="Unassembled WGS sequence"/>
</dbReference>
<gene>
    <name evidence="1" type="ORF">EYR41_005733</name>
</gene>